<protein>
    <submittedName>
        <fullName evidence="1">Uncharacterized protein</fullName>
    </submittedName>
</protein>
<comment type="caution">
    <text evidence="1">The sequence shown here is derived from an EMBL/GenBank/DDBJ whole genome shotgun (WGS) entry which is preliminary data.</text>
</comment>
<accession>A0A8T1B2H3</accession>
<sequence>MAASRELFLHIARIKTSVVQAISYAFPLVPHAATSDLPGKQTYSQEEAILYLERLEEKDNEVGEPPAKRVRGRPDVSKYINDLITLVSDRLTKVFAPLSPELTPGLLSQSLRHESAAYANVSPQLAIRWISTRGAWLLDSLTKVFAYVGTTTLEEQSAGKC</sequence>
<evidence type="ECO:0000313" key="1">
    <source>
        <dbReference type="EMBL" id="KAG2892491.1"/>
    </source>
</evidence>
<organism evidence="1 2">
    <name type="scientific">Phytophthora cactorum</name>
    <dbReference type="NCBI Taxonomy" id="29920"/>
    <lineage>
        <taxon>Eukaryota</taxon>
        <taxon>Sar</taxon>
        <taxon>Stramenopiles</taxon>
        <taxon>Oomycota</taxon>
        <taxon>Peronosporomycetes</taxon>
        <taxon>Peronosporales</taxon>
        <taxon>Peronosporaceae</taxon>
        <taxon>Phytophthora</taxon>
    </lineage>
</organism>
<dbReference type="VEuPathDB" id="FungiDB:PC110_g22936"/>
<dbReference type="EMBL" id="RCMK01001535">
    <property type="protein sequence ID" value="KAG2892491.1"/>
    <property type="molecule type" value="Genomic_DNA"/>
</dbReference>
<reference evidence="1" key="1">
    <citation type="submission" date="2018-10" db="EMBL/GenBank/DDBJ databases">
        <title>Effector identification in a new, highly contiguous assembly of the strawberry crown rot pathogen Phytophthora cactorum.</title>
        <authorList>
            <person name="Armitage A.D."/>
            <person name="Nellist C.F."/>
            <person name="Bates H."/>
            <person name="Vickerstaff R.J."/>
            <person name="Harrison R.J."/>
        </authorList>
    </citation>
    <scope>NUCLEOTIDE SEQUENCE</scope>
    <source>
        <strain evidence="1">4040</strain>
    </source>
</reference>
<dbReference type="Proteomes" id="UP000736787">
    <property type="component" value="Unassembled WGS sequence"/>
</dbReference>
<dbReference type="AlphaFoldDB" id="A0A8T1B2H3"/>
<proteinExistence type="predicted"/>
<gene>
    <name evidence="1" type="ORF">PC117_g24009</name>
</gene>
<name>A0A8T1B2H3_9STRA</name>
<evidence type="ECO:0000313" key="2">
    <source>
        <dbReference type="Proteomes" id="UP000736787"/>
    </source>
</evidence>